<name>A0A7K6T8E9_CALNI</name>
<evidence type="ECO:0000256" key="4">
    <source>
        <dbReference type="ARBA" id="ARBA00022729"/>
    </source>
</evidence>
<evidence type="ECO:0000256" key="11">
    <source>
        <dbReference type="SAM" id="SignalP"/>
    </source>
</evidence>
<protein>
    <submittedName>
        <fullName evidence="13">I12R1 protein</fullName>
    </submittedName>
</protein>
<dbReference type="PROSITE" id="PS50853">
    <property type="entry name" value="FN3"/>
    <property type="match status" value="1"/>
</dbReference>
<evidence type="ECO:0000256" key="6">
    <source>
        <dbReference type="ARBA" id="ARBA00022989"/>
    </source>
</evidence>
<dbReference type="Proteomes" id="UP000546235">
    <property type="component" value="Unassembled WGS sequence"/>
</dbReference>
<feature type="non-terminal residue" evidence="13">
    <location>
        <position position="687"/>
    </location>
</feature>
<evidence type="ECO:0000256" key="2">
    <source>
        <dbReference type="ARBA" id="ARBA00008921"/>
    </source>
</evidence>
<dbReference type="PANTHER" id="PTHR48423">
    <property type="entry name" value="INTERLEUKIN-27 RECEPTOR SUBUNIT ALPHA"/>
    <property type="match status" value="1"/>
</dbReference>
<evidence type="ECO:0000256" key="9">
    <source>
        <dbReference type="ARBA" id="ARBA00023180"/>
    </source>
</evidence>
<keyword evidence="14" id="KW-1185">Reference proteome</keyword>
<comment type="subcellular location">
    <subcellularLocation>
        <location evidence="1">Membrane</location>
        <topology evidence="1">Single-pass type I membrane protein</topology>
    </subcellularLocation>
</comment>
<keyword evidence="5" id="KW-0677">Repeat</keyword>
<feature type="non-terminal residue" evidence="13">
    <location>
        <position position="1"/>
    </location>
</feature>
<dbReference type="AlphaFoldDB" id="A0A7K6T8E9"/>
<evidence type="ECO:0000256" key="7">
    <source>
        <dbReference type="ARBA" id="ARBA00023136"/>
    </source>
</evidence>
<dbReference type="GO" id="GO:0005886">
    <property type="term" value="C:plasma membrane"/>
    <property type="evidence" value="ECO:0007669"/>
    <property type="project" value="UniProtKB-ARBA"/>
</dbReference>
<keyword evidence="9" id="KW-0325">Glycoprotein</keyword>
<feature type="domain" description="Fibronectin type-III" evidence="12">
    <location>
        <begin position="407"/>
        <end position="501"/>
    </location>
</feature>
<feature type="region of interest" description="Disordered" evidence="10">
    <location>
        <begin position="584"/>
        <end position="660"/>
    </location>
</feature>
<reference evidence="13 14" key="1">
    <citation type="submission" date="2019-09" db="EMBL/GenBank/DDBJ databases">
        <title>Bird 10,000 Genomes (B10K) Project - Family phase.</title>
        <authorList>
            <person name="Zhang G."/>
        </authorList>
    </citation>
    <scope>NUCLEOTIDE SEQUENCE [LARGE SCALE GENOMIC DNA]</scope>
    <source>
        <strain evidence="13">OUT-0007</strain>
        <tissue evidence="13">Blood</tissue>
    </source>
</reference>
<evidence type="ECO:0000256" key="10">
    <source>
        <dbReference type="SAM" id="MobiDB-lite"/>
    </source>
</evidence>
<feature type="signal peptide" evidence="11">
    <location>
        <begin position="1"/>
        <end position="21"/>
    </location>
</feature>
<dbReference type="InterPro" id="IPR013783">
    <property type="entry name" value="Ig-like_fold"/>
</dbReference>
<keyword evidence="4 11" id="KW-0732">Signal</keyword>
<evidence type="ECO:0000259" key="12">
    <source>
        <dbReference type="PROSITE" id="PS50853"/>
    </source>
</evidence>
<keyword evidence="7" id="KW-0472">Membrane</keyword>
<dbReference type="InterPro" id="IPR003961">
    <property type="entry name" value="FN3_dom"/>
</dbReference>
<dbReference type="EMBL" id="VZSB01002358">
    <property type="protein sequence ID" value="NWX06135.1"/>
    <property type="molecule type" value="Genomic_DNA"/>
</dbReference>
<evidence type="ECO:0000256" key="1">
    <source>
        <dbReference type="ARBA" id="ARBA00004479"/>
    </source>
</evidence>
<evidence type="ECO:0000256" key="3">
    <source>
        <dbReference type="ARBA" id="ARBA00022692"/>
    </source>
</evidence>
<comment type="caution">
    <text evidence="13">The sequence shown here is derived from an EMBL/GenBank/DDBJ whole genome shotgun (WGS) entry which is preliminary data.</text>
</comment>
<organism evidence="13 14">
    <name type="scientific">Caloenas nicobarica</name>
    <name type="common">Nicobar pigeon</name>
    <dbReference type="NCBI Taxonomy" id="187106"/>
    <lineage>
        <taxon>Eukaryota</taxon>
        <taxon>Metazoa</taxon>
        <taxon>Chordata</taxon>
        <taxon>Craniata</taxon>
        <taxon>Vertebrata</taxon>
        <taxon>Euteleostomi</taxon>
        <taxon>Archelosauria</taxon>
        <taxon>Archosauria</taxon>
        <taxon>Dinosauria</taxon>
        <taxon>Saurischia</taxon>
        <taxon>Theropoda</taxon>
        <taxon>Coelurosauria</taxon>
        <taxon>Aves</taxon>
        <taxon>Neognathae</taxon>
        <taxon>Neoaves</taxon>
        <taxon>Columbimorphae</taxon>
        <taxon>Columbiformes</taxon>
        <taxon>Columbidae</taxon>
        <taxon>Caloenas</taxon>
    </lineage>
</organism>
<keyword evidence="6" id="KW-1133">Transmembrane helix</keyword>
<evidence type="ECO:0000256" key="5">
    <source>
        <dbReference type="ARBA" id="ARBA00022737"/>
    </source>
</evidence>
<keyword evidence="3" id="KW-0812">Transmembrane</keyword>
<dbReference type="Gene3D" id="2.60.40.10">
    <property type="entry name" value="Immunoglobulins"/>
    <property type="match status" value="2"/>
</dbReference>
<dbReference type="InterPro" id="IPR052672">
    <property type="entry name" value="Type1_Cytokine_Rcpt_Type2"/>
</dbReference>
<dbReference type="PANTHER" id="PTHR48423:SF1">
    <property type="entry name" value="INTERLEUKIN-27 RECEPTOR SUBUNIT ALPHA"/>
    <property type="match status" value="1"/>
</dbReference>
<sequence>GCPMLGWLLLALAALARGGTAAAPGFSCWKQCSPHGFRCSWPPRGPPGNTSYLLTLCYTLPRLCQEFEVGARTMYPLNHRRIYVLTNVTAWVEARWGDRVHRTPNITLYLNEAVKPNPPSAAVPFTKSGGWLRLRVPRPPCHRRGQPPQREARFRRTGDHGWTQVTCEAVTDEDDTVTCALGGDGAFEVQLRHKPPHWSSYWSDWSGSIFVPKEILESPALSYQLGELGPGGQRVLQLGWQRAPEEQGNVTYTLRTHMPACGCTEEDTVELGTEVTAHNLTLSGAEYQILLTAANAAGTGPPRRLLVPAVQRADLGFKNVSVVGSAVTVEWEAPSAGSASCFEQQPLQRAPKWGVCTQLGFPAKSIHVERGALATPACHRLAVHGWSPARGWATFALHHHYAGNASLAVPIRINTSTSDATVVLQWSPSPRATCPGVLAKYLICHAAEGDNVTYAEADAAASHFTLQNLRPGTTHRVGVQEVTAESKGTCGAWWRFQTKALGPQGAAWKSNLKYLGILLAVPAAAAVYQLSKKRVRRLLFPPLPKPVGSKAVEFSAGETASQRHPRRGFVEPSERFSLAELLLTEPNPGKEANDAGTRSGALQPSPAAAQEPVTASPPELPFTYRRQEMLSPPGFEPPGSTEEEEEEEEGRPGMHQPLVPIALLISDKPVIIRDQAGWDLAPDEPVP</sequence>
<dbReference type="Pfam" id="PF00041">
    <property type="entry name" value="fn3"/>
    <property type="match status" value="1"/>
</dbReference>
<comment type="similarity">
    <text evidence="2">Belongs to the type I cytokine receptor family. Type 2 subfamily.</text>
</comment>
<dbReference type="SMART" id="SM00060">
    <property type="entry name" value="FN3"/>
    <property type="match status" value="2"/>
</dbReference>
<proteinExistence type="inferred from homology"/>
<evidence type="ECO:0000256" key="8">
    <source>
        <dbReference type="ARBA" id="ARBA00023170"/>
    </source>
</evidence>
<accession>A0A7K6T8E9</accession>
<evidence type="ECO:0000313" key="14">
    <source>
        <dbReference type="Proteomes" id="UP000546235"/>
    </source>
</evidence>
<dbReference type="CDD" id="cd00063">
    <property type="entry name" value="FN3"/>
    <property type="match status" value="1"/>
</dbReference>
<dbReference type="InterPro" id="IPR036116">
    <property type="entry name" value="FN3_sf"/>
</dbReference>
<dbReference type="SUPFAM" id="SSF49265">
    <property type="entry name" value="Fibronectin type III"/>
    <property type="match status" value="2"/>
</dbReference>
<evidence type="ECO:0000313" key="13">
    <source>
        <dbReference type="EMBL" id="NWX06135.1"/>
    </source>
</evidence>
<keyword evidence="8" id="KW-0675">Receptor</keyword>
<feature type="chain" id="PRO_5029675364" evidence="11">
    <location>
        <begin position="22"/>
        <end position="687"/>
    </location>
</feature>
<gene>
    <name evidence="13" type="primary">Il12rb1</name>
    <name evidence="13" type="ORF">CALNIC_R02318</name>
</gene>